<dbReference type="AlphaFoldDB" id="A0A1M7ETY3"/>
<keyword evidence="2" id="KW-1185">Reference proteome</keyword>
<reference evidence="1 2" key="1">
    <citation type="submission" date="2016-11" db="EMBL/GenBank/DDBJ databases">
        <authorList>
            <person name="Jaros S."/>
            <person name="Januszkiewicz K."/>
            <person name="Wedrychowicz H."/>
        </authorList>
    </citation>
    <scope>NUCLEOTIDE SEQUENCE [LARGE SCALE GENOMIC DNA]</scope>
    <source>
        <strain evidence="1 2">DSM 15930</strain>
    </source>
</reference>
<organism evidence="1 2">
    <name type="scientific">Anaerosporobacter mobilis DSM 15930</name>
    <dbReference type="NCBI Taxonomy" id="1120996"/>
    <lineage>
        <taxon>Bacteria</taxon>
        <taxon>Bacillati</taxon>
        <taxon>Bacillota</taxon>
        <taxon>Clostridia</taxon>
        <taxon>Lachnospirales</taxon>
        <taxon>Lachnospiraceae</taxon>
        <taxon>Anaerosporobacter</taxon>
    </lineage>
</organism>
<evidence type="ECO:0000313" key="1">
    <source>
        <dbReference type="EMBL" id="SHL95272.1"/>
    </source>
</evidence>
<sequence length="263" mass="29622">MAELSLKVLHADGSVACTNSHKNEVILHYNHAYVEGDLIVLESSEKDIYLVLQVDDALGSAFVYLKTNSYSYVVPFGEKKVCYSPKIFSGEHHLITARVATKEEIAGYKNLALNVADQHEESNCYPHASANVETRGESVFAARNAIDGVKANTLHGEWPFASWGINMQDDAKIKVDFGREVVTDKIILYTRADFPHDNWWTKVTVEFSDGTEFDWKLEKSYDPHTITFDKKKITWICLKDLIKADDPSPFPALTQIEVYGVEA</sequence>
<dbReference type="Gene3D" id="2.60.120.260">
    <property type="entry name" value="Galactose-binding domain-like"/>
    <property type="match status" value="1"/>
</dbReference>
<protein>
    <submittedName>
        <fullName evidence="1">F5/8 type C domain-containing protein</fullName>
    </submittedName>
</protein>
<proteinExistence type="predicted"/>
<dbReference type="Proteomes" id="UP000184038">
    <property type="component" value="Unassembled WGS sequence"/>
</dbReference>
<evidence type="ECO:0000313" key="2">
    <source>
        <dbReference type="Proteomes" id="UP000184038"/>
    </source>
</evidence>
<dbReference type="OrthoDB" id="5674083at2"/>
<gene>
    <name evidence="1" type="ORF">SAMN02746066_00193</name>
</gene>
<name>A0A1M7ETY3_9FIRM</name>
<dbReference type="SUPFAM" id="SSF49785">
    <property type="entry name" value="Galactose-binding domain-like"/>
    <property type="match status" value="1"/>
</dbReference>
<dbReference type="InterPro" id="IPR008979">
    <property type="entry name" value="Galactose-bd-like_sf"/>
</dbReference>
<dbReference type="STRING" id="1120996.SAMN02746066_00193"/>
<dbReference type="EMBL" id="FRCP01000005">
    <property type="protein sequence ID" value="SHL95272.1"/>
    <property type="molecule type" value="Genomic_DNA"/>
</dbReference>
<dbReference type="RefSeq" id="WP_073281823.1">
    <property type="nucleotide sequence ID" value="NZ_FRCP01000005.1"/>
</dbReference>
<accession>A0A1M7ETY3</accession>